<name>A0A4Q1SJ96_9BACT</name>
<dbReference type="Gene3D" id="3.40.50.1820">
    <property type="entry name" value="alpha/beta hydrolase"/>
    <property type="match status" value="1"/>
</dbReference>
<evidence type="ECO:0000256" key="2">
    <source>
        <dbReference type="ARBA" id="ARBA00022946"/>
    </source>
</evidence>
<protein>
    <submittedName>
        <fullName evidence="6">Lipase family protein</fullName>
    </submittedName>
</protein>
<reference evidence="6 7" key="1">
    <citation type="journal article" date="2016" name="Int. J. Syst. Evol. Microbiol.">
        <title>Acidipila dinghuensis sp. nov., an acidobacterium isolated from forest soil.</title>
        <authorList>
            <person name="Jiang Y.W."/>
            <person name="Wang J."/>
            <person name="Chen M.H."/>
            <person name="Lv Y.Y."/>
            <person name="Qiu L.H."/>
        </authorList>
    </citation>
    <scope>NUCLEOTIDE SEQUENCE [LARGE SCALE GENOMIC DNA]</scope>
    <source>
        <strain evidence="6 7">DHOF10</strain>
    </source>
</reference>
<dbReference type="InterPro" id="IPR002921">
    <property type="entry name" value="Fungal_lipase-type"/>
</dbReference>
<keyword evidence="7" id="KW-1185">Reference proteome</keyword>
<accession>A0A4Q1SJ96</accession>
<evidence type="ECO:0000259" key="5">
    <source>
        <dbReference type="Pfam" id="PF01764"/>
    </source>
</evidence>
<evidence type="ECO:0000256" key="3">
    <source>
        <dbReference type="ARBA" id="ARBA00022963"/>
    </source>
</evidence>
<proteinExistence type="predicted"/>
<dbReference type="GO" id="GO:0016042">
    <property type="term" value="P:lipid catabolic process"/>
    <property type="evidence" value="ECO:0007669"/>
    <property type="project" value="UniProtKB-KW"/>
</dbReference>
<dbReference type="PANTHER" id="PTHR31403">
    <property type="entry name" value="PHOSPHOLIPASE A1-IBETA2, CHLOROPLASTIC"/>
    <property type="match status" value="1"/>
</dbReference>
<gene>
    <name evidence="6" type="ORF">ESZ00_07525</name>
</gene>
<evidence type="ECO:0000313" key="7">
    <source>
        <dbReference type="Proteomes" id="UP000290253"/>
    </source>
</evidence>
<keyword evidence="3" id="KW-0442">Lipid degradation</keyword>
<dbReference type="EMBL" id="SDMK01000001">
    <property type="protein sequence ID" value="RXS97711.1"/>
    <property type="molecule type" value="Genomic_DNA"/>
</dbReference>
<dbReference type="Pfam" id="PF01764">
    <property type="entry name" value="Lipase_3"/>
    <property type="match status" value="1"/>
</dbReference>
<dbReference type="Proteomes" id="UP000290253">
    <property type="component" value="Unassembled WGS sequence"/>
</dbReference>
<dbReference type="PANTHER" id="PTHR31403:SF7">
    <property type="entry name" value="PHOSPHOLIPASE A1-IGAMMA3, CHLOROPLASTIC"/>
    <property type="match status" value="1"/>
</dbReference>
<evidence type="ECO:0000313" key="6">
    <source>
        <dbReference type="EMBL" id="RXS97711.1"/>
    </source>
</evidence>
<keyword evidence="2" id="KW-0809">Transit peptide</keyword>
<dbReference type="OrthoDB" id="5522031at2"/>
<dbReference type="GO" id="GO:0004620">
    <property type="term" value="F:phospholipase activity"/>
    <property type="evidence" value="ECO:0007669"/>
    <property type="project" value="UniProtKB-ARBA"/>
</dbReference>
<dbReference type="AlphaFoldDB" id="A0A4Q1SJ96"/>
<sequence length="298" mass="31357">MQGRRRKIMAFDVNFAIDEMYPAASAAYLAMTTPQPPLPAGYTLVGTITANPQAAAAAVAAAPAAAQALPHLLVSESSIFGLVCWNADEKSLIVAIRGTKTPIEWIADLDAVPAIWPRYPAAGLVHMGFQLVYEHIAASIKDLVAPYVAQADEIWVTGHSLGGALAILTAYDLAKSNPTAKVPELYTFAGPRVGNPIFAADFDTLIPQCQRIVNFMDVVPQLPLPPAYEHVGTGTLVFGGFKLDPAYAHALTTYLNGLQKLQGAAGTNAATGHAATLHAAATLAYDVSLAEQQAALAR</sequence>
<evidence type="ECO:0000256" key="4">
    <source>
        <dbReference type="ARBA" id="ARBA00023098"/>
    </source>
</evidence>
<comment type="caution">
    <text evidence="6">The sequence shown here is derived from an EMBL/GenBank/DDBJ whole genome shotgun (WGS) entry which is preliminary data.</text>
</comment>
<dbReference type="InterPro" id="IPR029058">
    <property type="entry name" value="AB_hydrolase_fold"/>
</dbReference>
<dbReference type="CDD" id="cd00519">
    <property type="entry name" value="Lipase_3"/>
    <property type="match status" value="1"/>
</dbReference>
<keyword evidence="4" id="KW-0443">Lipid metabolism</keyword>
<evidence type="ECO:0000256" key="1">
    <source>
        <dbReference type="ARBA" id="ARBA00022801"/>
    </source>
</evidence>
<organism evidence="6 7">
    <name type="scientific">Silvibacterium dinghuense</name>
    <dbReference type="NCBI Taxonomy" id="1560006"/>
    <lineage>
        <taxon>Bacteria</taxon>
        <taxon>Pseudomonadati</taxon>
        <taxon>Acidobacteriota</taxon>
        <taxon>Terriglobia</taxon>
        <taxon>Terriglobales</taxon>
        <taxon>Acidobacteriaceae</taxon>
        <taxon>Silvibacterium</taxon>
    </lineage>
</organism>
<dbReference type="SUPFAM" id="SSF53474">
    <property type="entry name" value="alpha/beta-Hydrolases"/>
    <property type="match status" value="1"/>
</dbReference>
<feature type="domain" description="Fungal lipase-type" evidence="5">
    <location>
        <begin position="93"/>
        <end position="224"/>
    </location>
</feature>
<keyword evidence="1" id="KW-0378">Hydrolase</keyword>